<gene>
    <name evidence="14" type="ORF">SeLEV6574_g00135</name>
</gene>
<comment type="caution">
    <text evidence="14">The sequence shown here is derived from an EMBL/GenBank/DDBJ whole genome shotgun (WGS) entry which is preliminary data.</text>
</comment>
<dbReference type="InterPro" id="IPR003107">
    <property type="entry name" value="HAT"/>
</dbReference>
<dbReference type="Proteomes" id="UP000320475">
    <property type="component" value="Unassembled WGS sequence"/>
</dbReference>
<evidence type="ECO:0000256" key="12">
    <source>
        <dbReference type="SAM" id="MobiDB-lite"/>
    </source>
</evidence>
<dbReference type="VEuPathDB" id="FungiDB:SeMB42_g00854"/>
<name>A0A507DJ62_9FUNG</name>
<evidence type="ECO:0000313" key="14">
    <source>
        <dbReference type="EMBL" id="TPX51692.1"/>
    </source>
</evidence>
<comment type="subcellular location">
    <subcellularLocation>
        <location evidence="1">Nucleus</location>
    </subcellularLocation>
</comment>
<comment type="similarity">
    <text evidence="2">Belongs to the crooked-neck family.</text>
</comment>
<evidence type="ECO:0000256" key="6">
    <source>
        <dbReference type="ARBA" id="ARBA00022737"/>
    </source>
</evidence>
<sequence length="411" mass="47407">MLPIRGSGIHSPFDIESFAKGEEATCNSGRSSKCHGRLSSVRPVADQIGALLTKQDAQRRSSESTRQQEPTLPINQTKRNMLSMFSHHQQSHEQVYNYSSAIPEEHKASLTHEILSGAVGFFAMKAYQDHQRKLGHRLFKSLKLWEHFVDMEEALGTVESTRAVYDRMIELRIATPQTIINYAIFLEEHKFFEESYKIYERGVALFNYPIAFEIWNLYLDKFVKRYSGSKLERARDLFEQALANVPANQANTLYIAYAKLEEDYGLARHAMRIYNRATSAVADADKKSMFELYIAKATSYFGLTSTREIYEKAIEVLPDAQARDMGLRFAELEVTLGEVDRARAVLSYVSQFCDPRMDDVFWKRWHDFEVKHGNEDTFKEMLRIKRSVQAKYNTDVSFISAQLLQARKARV</sequence>
<evidence type="ECO:0000256" key="10">
    <source>
        <dbReference type="ARBA" id="ARBA00039472"/>
    </source>
</evidence>
<dbReference type="Gene3D" id="1.25.40.10">
    <property type="entry name" value="Tetratricopeptide repeat domain"/>
    <property type="match status" value="2"/>
</dbReference>
<evidence type="ECO:0000256" key="9">
    <source>
        <dbReference type="ARBA" id="ARBA00037272"/>
    </source>
</evidence>
<comment type="function">
    <text evidence="9">Involved in pre-mRNA splicing and cell cycle progression.</text>
</comment>
<dbReference type="SUPFAM" id="SSF48452">
    <property type="entry name" value="TPR-like"/>
    <property type="match status" value="2"/>
</dbReference>
<dbReference type="PANTHER" id="PTHR11246:SF5">
    <property type="entry name" value="PRE-MRNA-SPLICING FACTOR SYF1"/>
    <property type="match status" value="1"/>
</dbReference>
<accession>A0A507DJ62</accession>
<evidence type="ECO:0000313" key="15">
    <source>
        <dbReference type="Proteomes" id="UP000320475"/>
    </source>
</evidence>
<dbReference type="InterPro" id="IPR011990">
    <property type="entry name" value="TPR-like_helical_dom_sf"/>
</dbReference>
<evidence type="ECO:0000256" key="2">
    <source>
        <dbReference type="ARBA" id="ARBA00008644"/>
    </source>
</evidence>
<organism evidence="14 15">
    <name type="scientific">Synchytrium endobioticum</name>
    <dbReference type="NCBI Taxonomy" id="286115"/>
    <lineage>
        <taxon>Eukaryota</taxon>
        <taxon>Fungi</taxon>
        <taxon>Fungi incertae sedis</taxon>
        <taxon>Chytridiomycota</taxon>
        <taxon>Chytridiomycota incertae sedis</taxon>
        <taxon>Chytridiomycetes</taxon>
        <taxon>Synchytriales</taxon>
        <taxon>Synchytriaceae</taxon>
        <taxon>Synchytrium</taxon>
    </lineage>
</organism>
<evidence type="ECO:0000259" key="13">
    <source>
        <dbReference type="Pfam" id="PF23231"/>
    </source>
</evidence>
<dbReference type="FunFam" id="1.25.40.10:FF:000023">
    <property type="entry name" value="Pre-mRNA-splicing factor SYF1"/>
    <property type="match status" value="1"/>
</dbReference>
<keyword evidence="8" id="KW-0539">Nucleus</keyword>
<dbReference type="InterPro" id="IPR045075">
    <property type="entry name" value="Syf1-like"/>
</dbReference>
<comment type="subunit">
    <text evidence="3">Associated with the spliceosome.</text>
</comment>
<dbReference type="EMBL" id="QEAM01000002">
    <property type="protein sequence ID" value="TPX51692.1"/>
    <property type="molecule type" value="Genomic_DNA"/>
</dbReference>
<reference evidence="14 15" key="1">
    <citation type="journal article" date="2019" name="Sci. Rep.">
        <title>Comparative genomics of chytrid fungi reveal insights into the obligate biotrophic and pathogenic lifestyle of Synchytrium endobioticum.</title>
        <authorList>
            <person name="van de Vossenberg B.T.L.H."/>
            <person name="Warris S."/>
            <person name="Nguyen H.D.T."/>
            <person name="van Gent-Pelzer M.P.E."/>
            <person name="Joly D.L."/>
            <person name="van de Geest H.C."/>
            <person name="Bonants P.J.M."/>
            <person name="Smith D.S."/>
            <person name="Levesque C.A."/>
            <person name="van der Lee T.A.J."/>
        </authorList>
    </citation>
    <scope>NUCLEOTIDE SEQUENCE [LARGE SCALE GENOMIC DNA]</scope>
    <source>
        <strain evidence="14 15">LEV6574</strain>
    </source>
</reference>
<dbReference type="FunFam" id="1.25.40.10:FF:000038">
    <property type="entry name" value="Putative pre-mRNA-splicing factor SYF1"/>
    <property type="match status" value="1"/>
</dbReference>
<dbReference type="VEuPathDB" id="FungiDB:SeMB42_g00857"/>
<proteinExistence type="inferred from homology"/>
<evidence type="ECO:0000256" key="3">
    <source>
        <dbReference type="ARBA" id="ARBA00011524"/>
    </source>
</evidence>
<evidence type="ECO:0000256" key="11">
    <source>
        <dbReference type="ARBA" id="ARBA00067212"/>
    </source>
</evidence>
<keyword evidence="7" id="KW-0508">mRNA splicing</keyword>
<keyword evidence="5" id="KW-0747">Spliceosome</keyword>
<evidence type="ECO:0000256" key="5">
    <source>
        <dbReference type="ARBA" id="ARBA00022728"/>
    </source>
</evidence>
<feature type="region of interest" description="Disordered" evidence="12">
    <location>
        <begin position="52"/>
        <end position="71"/>
    </location>
</feature>
<evidence type="ECO:0000256" key="8">
    <source>
        <dbReference type="ARBA" id="ARBA00023242"/>
    </source>
</evidence>
<dbReference type="InterPro" id="IPR055430">
    <property type="entry name" value="HAT_Syf1_CNRKL1_C"/>
</dbReference>
<dbReference type="OrthoDB" id="10067343at2759"/>
<protein>
    <recommendedName>
        <fullName evidence="10">Pre-mRNA-splicing factor SYF1</fullName>
    </recommendedName>
    <alternativeName>
        <fullName evidence="11">Pre-mRNA-splicing factor syf1</fullName>
    </alternativeName>
</protein>
<dbReference type="GO" id="GO:0000349">
    <property type="term" value="P:generation of catalytic spliceosome for first transesterification step"/>
    <property type="evidence" value="ECO:0007669"/>
    <property type="project" value="TreeGrafter"/>
</dbReference>
<evidence type="ECO:0000256" key="1">
    <source>
        <dbReference type="ARBA" id="ARBA00004123"/>
    </source>
</evidence>
<dbReference type="AlphaFoldDB" id="A0A507DJ62"/>
<feature type="domain" description="Pre-mRNA-splicing factor Syf1/CRNKL1-like C-terminal HAT-repeats" evidence="13">
    <location>
        <begin position="124"/>
        <end position="408"/>
    </location>
</feature>
<dbReference type="GO" id="GO:0000974">
    <property type="term" value="C:Prp19 complex"/>
    <property type="evidence" value="ECO:0007669"/>
    <property type="project" value="TreeGrafter"/>
</dbReference>
<dbReference type="GO" id="GO:0071007">
    <property type="term" value="C:U2-type catalytic step 2 spliceosome"/>
    <property type="evidence" value="ECO:0007669"/>
    <property type="project" value="TreeGrafter"/>
</dbReference>
<keyword evidence="4" id="KW-0507">mRNA processing</keyword>
<dbReference type="SMART" id="SM00386">
    <property type="entry name" value="HAT"/>
    <property type="match status" value="5"/>
</dbReference>
<evidence type="ECO:0000256" key="7">
    <source>
        <dbReference type="ARBA" id="ARBA00023187"/>
    </source>
</evidence>
<dbReference type="GO" id="GO:0071014">
    <property type="term" value="C:post-mRNA release spliceosomal complex"/>
    <property type="evidence" value="ECO:0007669"/>
    <property type="project" value="TreeGrafter"/>
</dbReference>
<evidence type="ECO:0000256" key="4">
    <source>
        <dbReference type="ARBA" id="ARBA00022664"/>
    </source>
</evidence>
<dbReference type="PANTHER" id="PTHR11246">
    <property type="entry name" value="PRE-MRNA SPLICING FACTOR"/>
    <property type="match status" value="1"/>
</dbReference>
<keyword evidence="6" id="KW-0677">Repeat</keyword>
<dbReference type="Pfam" id="PF23231">
    <property type="entry name" value="HAT_Syf1_CNRKL1_C"/>
    <property type="match status" value="1"/>
</dbReference>